<comment type="similarity">
    <text evidence="1">Belongs to the short-chain dehydrogenases/reductases (SDR) family.</text>
</comment>
<dbReference type="SUPFAM" id="SSF51735">
    <property type="entry name" value="NAD(P)-binding Rossmann-fold domains"/>
    <property type="match status" value="1"/>
</dbReference>
<gene>
    <name evidence="2" type="ORF">KMW28_08845</name>
</gene>
<dbReference type="NCBIfam" id="NF005559">
    <property type="entry name" value="PRK07231.1"/>
    <property type="match status" value="1"/>
</dbReference>
<dbReference type="PANTHER" id="PTHR43943:SF2">
    <property type="entry name" value="DEHYDROGENASE_REDUCTASE 4"/>
    <property type="match status" value="1"/>
</dbReference>
<dbReference type="KEGG" id="fya:KMW28_08845"/>
<keyword evidence="3" id="KW-1185">Reference proteome</keyword>
<evidence type="ECO:0000256" key="1">
    <source>
        <dbReference type="ARBA" id="ARBA00006484"/>
    </source>
</evidence>
<dbReference type="Pfam" id="PF13561">
    <property type="entry name" value="adh_short_C2"/>
    <property type="match status" value="1"/>
</dbReference>
<proteinExistence type="inferred from homology"/>
<dbReference type="CDD" id="cd05233">
    <property type="entry name" value="SDR_c"/>
    <property type="match status" value="1"/>
</dbReference>
<accession>A0AAX1N813</accession>
<dbReference type="AlphaFoldDB" id="A0AAX1N813"/>
<evidence type="ECO:0000313" key="2">
    <source>
        <dbReference type="EMBL" id="QWG03675.1"/>
    </source>
</evidence>
<dbReference type="RefSeq" id="WP_169664542.1">
    <property type="nucleotide sequence ID" value="NZ_CP076132.1"/>
</dbReference>
<dbReference type="InterPro" id="IPR020904">
    <property type="entry name" value="Sc_DH/Rdtase_CS"/>
</dbReference>
<organism evidence="2 3">
    <name type="scientific">Flammeovirga yaeyamensis</name>
    <dbReference type="NCBI Taxonomy" id="367791"/>
    <lineage>
        <taxon>Bacteria</taxon>
        <taxon>Pseudomonadati</taxon>
        <taxon>Bacteroidota</taxon>
        <taxon>Cytophagia</taxon>
        <taxon>Cytophagales</taxon>
        <taxon>Flammeovirgaceae</taxon>
        <taxon>Flammeovirga</taxon>
    </lineage>
</organism>
<dbReference type="EC" id="1.1.1.47" evidence="2"/>
<protein>
    <submittedName>
        <fullName evidence="2">Glucose 1-dehydrogenase</fullName>
        <ecNumber evidence="2">1.1.1.47</ecNumber>
    </submittedName>
</protein>
<dbReference type="Proteomes" id="UP000678679">
    <property type="component" value="Chromosome 1"/>
</dbReference>
<reference evidence="2 3" key="1">
    <citation type="submission" date="2021-05" db="EMBL/GenBank/DDBJ databases">
        <title>Comparative genomic studies on the polysaccharide-degrading batcterial strains of the Flammeovirga genus.</title>
        <authorList>
            <person name="Zewei F."/>
            <person name="Zheng Z."/>
            <person name="Yu L."/>
            <person name="Ruyue G."/>
            <person name="Yanhong M."/>
            <person name="Yuanyuan C."/>
            <person name="Jingyan G."/>
            <person name="Wenjun H."/>
        </authorList>
    </citation>
    <scope>NUCLEOTIDE SEQUENCE [LARGE SCALE GENOMIC DNA]</scope>
    <source>
        <strain evidence="2 3">NBRC:100898</strain>
    </source>
</reference>
<dbReference type="FunFam" id="3.40.50.720:FF:000084">
    <property type="entry name" value="Short-chain dehydrogenase reductase"/>
    <property type="match status" value="1"/>
</dbReference>
<name>A0AAX1N813_9BACT</name>
<dbReference type="GO" id="GO:0047936">
    <property type="term" value="F:glucose 1-dehydrogenase [NAD(P)+] activity"/>
    <property type="evidence" value="ECO:0007669"/>
    <property type="project" value="UniProtKB-EC"/>
</dbReference>
<sequence length="268" mass="28892">MAAIKHLQDKVIIVTGAASERGIGNATAHQIAKEGAVVIVTDIERNQHLMATVVDEIRYNGGKAFGVVMDVTSQDDIDRMISEVLSKYKKIDSIFNNAGTPIGVGDFLMLDENIWKTTFDVNVLGMQRLCKSLMPHFLEQGKGVIVNNASSAGLGGLPEFSAYGTSKFAVVGLTKHLAAEFGPKNIRINCVCPGMIDTSMSDIEVNAFMEENSLDKEEAIQQLTEIVPQRRYGQPEEIAKAVVFLLSDQSSYVNGVALSVDGGLPVGT</sequence>
<dbReference type="PROSITE" id="PS00061">
    <property type="entry name" value="ADH_SHORT"/>
    <property type="match status" value="1"/>
</dbReference>
<dbReference type="PRINTS" id="PR00080">
    <property type="entry name" value="SDRFAMILY"/>
</dbReference>
<dbReference type="Gene3D" id="3.40.50.720">
    <property type="entry name" value="NAD(P)-binding Rossmann-like Domain"/>
    <property type="match status" value="1"/>
</dbReference>
<keyword evidence="2" id="KW-0560">Oxidoreductase</keyword>
<dbReference type="InterPro" id="IPR002347">
    <property type="entry name" value="SDR_fam"/>
</dbReference>
<evidence type="ECO:0000313" key="3">
    <source>
        <dbReference type="Proteomes" id="UP000678679"/>
    </source>
</evidence>
<dbReference type="InterPro" id="IPR036291">
    <property type="entry name" value="NAD(P)-bd_dom_sf"/>
</dbReference>
<dbReference type="PRINTS" id="PR00081">
    <property type="entry name" value="GDHRDH"/>
</dbReference>
<dbReference type="PANTHER" id="PTHR43943">
    <property type="entry name" value="DEHYDROGENASE/REDUCTASE (SDR FAMILY) MEMBER 4"/>
    <property type="match status" value="1"/>
</dbReference>
<dbReference type="EMBL" id="CP076132">
    <property type="protein sequence ID" value="QWG03675.1"/>
    <property type="molecule type" value="Genomic_DNA"/>
</dbReference>